<dbReference type="SMART" id="SM00267">
    <property type="entry name" value="GGDEF"/>
    <property type="match status" value="1"/>
</dbReference>
<feature type="transmembrane region" description="Helical" evidence="3">
    <location>
        <begin position="95"/>
        <end position="115"/>
    </location>
</feature>
<evidence type="ECO:0000256" key="3">
    <source>
        <dbReference type="SAM" id="Phobius"/>
    </source>
</evidence>
<evidence type="ECO:0000313" key="6">
    <source>
        <dbReference type="Proteomes" id="UP001596457"/>
    </source>
</evidence>
<dbReference type="EC" id="2.7.7.65" evidence="1"/>
<dbReference type="RefSeq" id="WP_382201848.1">
    <property type="nucleotide sequence ID" value="NZ_JBHTBZ010000041.1"/>
</dbReference>
<feature type="domain" description="GGDEF" evidence="4">
    <location>
        <begin position="252"/>
        <end position="383"/>
    </location>
</feature>
<dbReference type="NCBIfam" id="TIGR00254">
    <property type="entry name" value="GGDEF"/>
    <property type="match status" value="1"/>
</dbReference>
<dbReference type="PANTHER" id="PTHR45138:SF9">
    <property type="entry name" value="DIGUANYLATE CYCLASE DGCM-RELATED"/>
    <property type="match status" value="1"/>
</dbReference>
<evidence type="ECO:0000256" key="2">
    <source>
        <dbReference type="ARBA" id="ARBA00034247"/>
    </source>
</evidence>
<proteinExistence type="predicted"/>
<dbReference type="Proteomes" id="UP001596457">
    <property type="component" value="Unassembled WGS sequence"/>
</dbReference>
<feature type="transmembrane region" description="Helical" evidence="3">
    <location>
        <begin position="63"/>
        <end position="83"/>
    </location>
</feature>
<comment type="caution">
    <text evidence="5">The sequence shown here is derived from an EMBL/GenBank/DDBJ whole genome shotgun (WGS) entry which is preliminary data.</text>
</comment>
<evidence type="ECO:0000259" key="4">
    <source>
        <dbReference type="PROSITE" id="PS50887"/>
    </source>
</evidence>
<dbReference type="InterPro" id="IPR000160">
    <property type="entry name" value="GGDEF_dom"/>
</dbReference>
<dbReference type="PROSITE" id="PS50887">
    <property type="entry name" value="GGDEF"/>
    <property type="match status" value="1"/>
</dbReference>
<keyword evidence="3" id="KW-1133">Transmembrane helix</keyword>
<sequence>MSGIDLRTINLVTGLMCVVMGTVILGMRRNFPPSIQGLGLWGLGALLGMLASAFYGAERLIPPSLAAIGGNALALTACGLMYFGTQRFYAQQVHWQRWAGVGAISLCGLTYFAVVHPDYQMRVALFTATLAGLFAAHARLLWRRGRGFAARFTLVVMGLQTLIFAARCVAAFWLDQASTHRFAASTIHNAYFVSFSFMVLLFLVGVLLMASERVRAEFEHMATFDSLTGALNRRVLLLAGDQELLRWQRHAHPFAVLLIDIDHFKQINDQHGHLVGDQVLKRLAAALRQPLRKTDLLARYGGEEFLVLLPVTDEATARELGERVRAAVQAMPSDPPGCPCTISVGVSGVHEGDTTFDQLVARADLALYQAKNAGRNRVVMMDNPTLPSHGRTP</sequence>
<dbReference type="Pfam" id="PF00990">
    <property type="entry name" value="GGDEF"/>
    <property type="match status" value="1"/>
</dbReference>
<feature type="transmembrane region" description="Helical" evidence="3">
    <location>
        <begin position="154"/>
        <end position="174"/>
    </location>
</feature>
<dbReference type="SUPFAM" id="SSF55073">
    <property type="entry name" value="Nucleotide cyclase"/>
    <property type="match status" value="1"/>
</dbReference>
<feature type="transmembrane region" description="Helical" evidence="3">
    <location>
        <begin position="190"/>
        <end position="210"/>
    </location>
</feature>
<reference evidence="6" key="1">
    <citation type="journal article" date="2019" name="Int. J. Syst. Evol. Microbiol.">
        <title>The Global Catalogue of Microorganisms (GCM) 10K type strain sequencing project: providing services to taxonomists for standard genome sequencing and annotation.</title>
        <authorList>
            <consortium name="The Broad Institute Genomics Platform"/>
            <consortium name="The Broad Institute Genome Sequencing Center for Infectious Disease"/>
            <person name="Wu L."/>
            <person name="Ma J."/>
        </authorList>
    </citation>
    <scope>NUCLEOTIDE SEQUENCE [LARGE SCALE GENOMIC DNA]</scope>
    <source>
        <strain evidence="6">CCUG 53903</strain>
    </source>
</reference>
<dbReference type="InterPro" id="IPR050469">
    <property type="entry name" value="Diguanylate_Cyclase"/>
</dbReference>
<dbReference type="PANTHER" id="PTHR45138">
    <property type="entry name" value="REGULATORY COMPONENTS OF SENSORY TRANSDUCTION SYSTEM"/>
    <property type="match status" value="1"/>
</dbReference>
<organism evidence="5 6">
    <name type="scientific">Hydrogenophaga defluvii</name>
    <dbReference type="NCBI Taxonomy" id="249410"/>
    <lineage>
        <taxon>Bacteria</taxon>
        <taxon>Pseudomonadati</taxon>
        <taxon>Pseudomonadota</taxon>
        <taxon>Betaproteobacteria</taxon>
        <taxon>Burkholderiales</taxon>
        <taxon>Comamonadaceae</taxon>
        <taxon>Hydrogenophaga</taxon>
    </lineage>
</organism>
<dbReference type="EMBL" id="JBHTBZ010000041">
    <property type="protein sequence ID" value="MFC7461563.1"/>
    <property type="molecule type" value="Genomic_DNA"/>
</dbReference>
<feature type="transmembrane region" description="Helical" evidence="3">
    <location>
        <begin position="6"/>
        <end position="26"/>
    </location>
</feature>
<evidence type="ECO:0000256" key="1">
    <source>
        <dbReference type="ARBA" id="ARBA00012528"/>
    </source>
</evidence>
<evidence type="ECO:0000313" key="5">
    <source>
        <dbReference type="EMBL" id="MFC7461563.1"/>
    </source>
</evidence>
<keyword evidence="6" id="KW-1185">Reference proteome</keyword>
<protein>
    <recommendedName>
        <fullName evidence="1">diguanylate cyclase</fullName>
        <ecNumber evidence="1">2.7.7.65</ecNumber>
    </recommendedName>
</protein>
<dbReference type="InterPro" id="IPR029787">
    <property type="entry name" value="Nucleotide_cyclase"/>
</dbReference>
<comment type="catalytic activity">
    <reaction evidence="2">
        <text>2 GTP = 3',3'-c-di-GMP + 2 diphosphate</text>
        <dbReference type="Rhea" id="RHEA:24898"/>
        <dbReference type="ChEBI" id="CHEBI:33019"/>
        <dbReference type="ChEBI" id="CHEBI:37565"/>
        <dbReference type="ChEBI" id="CHEBI:58805"/>
        <dbReference type="EC" id="2.7.7.65"/>
    </reaction>
</comment>
<accession>A0ABW2SE83</accession>
<dbReference type="InterPro" id="IPR043128">
    <property type="entry name" value="Rev_trsase/Diguanyl_cyclase"/>
</dbReference>
<gene>
    <name evidence="5" type="ORF">ACFQU0_14110</name>
</gene>
<name>A0ABW2SE83_9BURK</name>
<keyword evidence="3" id="KW-0812">Transmembrane</keyword>
<dbReference type="Gene3D" id="3.30.70.270">
    <property type="match status" value="1"/>
</dbReference>
<feature type="transmembrane region" description="Helical" evidence="3">
    <location>
        <begin position="38"/>
        <end position="57"/>
    </location>
</feature>
<dbReference type="CDD" id="cd01949">
    <property type="entry name" value="GGDEF"/>
    <property type="match status" value="1"/>
</dbReference>
<feature type="transmembrane region" description="Helical" evidence="3">
    <location>
        <begin position="121"/>
        <end position="142"/>
    </location>
</feature>
<keyword evidence="3" id="KW-0472">Membrane</keyword>